<dbReference type="PANTHER" id="PTHR17972:SF0">
    <property type="entry name" value="NUCLEOLAR PROTEIN 6"/>
    <property type="match status" value="1"/>
</dbReference>
<dbReference type="EMBL" id="BRXZ01000773">
    <property type="protein sequence ID" value="GMH53535.1"/>
    <property type="molecule type" value="Genomic_DNA"/>
</dbReference>
<feature type="domain" description="Nrap protein" evidence="4">
    <location>
        <begin position="373"/>
        <end position="513"/>
    </location>
</feature>
<sequence length="518" mass="57327">MKTSKVRVEFVGEGIERMTREEGGKEEGGEKWTIKKGLDVLEGLTKEIKAVELPLRVESVVGVGEAMRGTAVWTPQIGATEGANGEKVSGSVSHDPIDVLVKIENSRKWPTEIRALNEAGVAFLLKIAKGLGGRIVGEGWATGVLVERGGATWRLLLERSREVKALADLTNRTAQEEEALRWLDLNAGGRRIAHHTFVHGLGAGRGTYGGAVRTARRWCQANMMGNLIPTEVIELVVAKAYGSGPGNPEPPSSVAAGFHLAVRLLAEFPWDTQPMIVDPRQHFSKKDLEGIQDDFERSRGRGGRGDDIWIVAGYDQREVYTDKGVGKVFSPSFSSGVEKVALNRFRALARTAAKHALSDTWSRIFSTTSKNLRAFDVAMKVDRQFVIDRHADSMKGDFEEGTWGRSMEARRKGYKKLRRVRYKNIKQADPVVFNPVDKYVESLEARYGDLAVFMYNRDAPAAIGVVLRPGIKGRAAFQANRSKFRTVRGDKVEFNVEEFRDTMVREGMGLIESGVVNK</sequence>
<gene>
    <name evidence="5" type="ORF">TrRE_jg10767</name>
</gene>
<dbReference type="InterPro" id="IPR005554">
    <property type="entry name" value="NOL6/Upt22"/>
</dbReference>
<feature type="domain" description="Nrap protein" evidence="2">
    <location>
        <begin position="37"/>
        <end position="132"/>
    </location>
</feature>
<dbReference type="OrthoDB" id="193692at2759"/>
<comment type="similarity">
    <text evidence="1">Belongs to the NRAP family.</text>
</comment>
<dbReference type="InterPro" id="IPR035369">
    <property type="entry name" value="Nrap_D4"/>
</dbReference>
<keyword evidence="6" id="KW-1185">Reference proteome</keyword>
<keyword evidence="1" id="KW-0539">Nucleus</keyword>
<dbReference type="GO" id="GO:0003723">
    <property type="term" value="F:RNA binding"/>
    <property type="evidence" value="ECO:0007669"/>
    <property type="project" value="UniProtKB-KW"/>
</dbReference>
<dbReference type="Pfam" id="PF17405">
    <property type="entry name" value="Nrap_D4"/>
    <property type="match status" value="1"/>
</dbReference>
<name>A0A9W6ZNN1_9STRA</name>
<dbReference type="Pfam" id="PF17407">
    <property type="entry name" value="Nrap_D6"/>
    <property type="match status" value="1"/>
</dbReference>
<dbReference type="InterPro" id="IPR035370">
    <property type="entry name" value="Nrap_D5"/>
</dbReference>
<dbReference type="Proteomes" id="UP001165082">
    <property type="component" value="Unassembled WGS sequence"/>
</dbReference>
<dbReference type="AlphaFoldDB" id="A0A9W6ZNN1"/>
<dbReference type="GO" id="GO:0034456">
    <property type="term" value="C:UTP-C complex"/>
    <property type="evidence" value="ECO:0007669"/>
    <property type="project" value="TreeGrafter"/>
</dbReference>
<keyword evidence="1" id="KW-0694">RNA-binding</keyword>
<protein>
    <submittedName>
        <fullName evidence="5">Uncharacterized protein</fullName>
    </submittedName>
</protein>
<proteinExistence type="inferred from homology"/>
<dbReference type="Pfam" id="PF17406">
    <property type="entry name" value="Nrap_D5"/>
    <property type="match status" value="1"/>
</dbReference>
<evidence type="ECO:0000313" key="6">
    <source>
        <dbReference type="Proteomes" id="UP001165082"/>
    </source>
</evidence>
<comment type="subcellular location">
    <subcellularLocation>
        <location evidence="1">Nucleus</location>
        <location evidence="1">Nucleolus</location>
    </subcellularLocation>
</comment>
<organism evidence="5 6">
    <name type="scientific">Triparma retinervis</name>
    <dbReference type="NCBI Taxonomy" id="2557542"/>
    <lineage>
        <taxon>Eukaryota</taxon>
        <taxon>Sar</taxon>
        <taxon>Stramenopiles</taxon>
        <taxon>Ochrophyta</taxon>
        <taxon>Bolidophyceae</taxon>
        <taxon>Parmales</taxon>
        <taxon>Triparmaceae</taxon>
        <taxon>Triparma</taxon>
    </lineage>
</organism>
<comment type="caution">
    <text evidence="5">The sequence shown here is derived from an EMBL/GenBank/DDBJ whole genome shotgun (WGS) entry which is preliminary data.</text>
</comment>
<dbReference type="GO" id="GO:0032545">
    <property type="term" value="C:CURI complex"/>
    <property type="evidence" value="ECO:0007669"/>
    <property type="project" value="TreeGrafter"/>
</dbReference>
<evidence type="ECO:0000259" key="2">
    <source>
        <dbReference type="Pfam" id="PF17405"/>
    </source>
</evidence>
<dbReference type="InterPro" id="IPR035371">
    <property type="entry name" value="Nrap_D6"/>
</dbReference>
<feature type="domain" description="Nrap protein" evidence="3">
    <location>
        <begin position="207"/>
        <end position="357"/>
    </location>
</feature>
<dbReference type="GO" id="GO:0006364">
    <property type="term" value="P:rRNA processing"/>
    <property type="evidence" value="ECO:0007669"/>
    <property type="project" value="TreeGrafter"/>
</dbReference>
<dbReference type="PANTHER" id="PTHR17972">
    <property type="entry name" value="NUCLEOLAR RNA-ASSOCIATED PROTEIN"/>
    <property type="match status" value="1"/>
</dbReference>
<evidence type="ECO:0000259" key="4">
    <source>
        <dbReference type="Pfam" id="PF17407"/>
    </source>
</evidence>
<dbReference type="GO" id="GO:0006409">
    <property type="term" value="P:tRNA export from nucleus"/>
    <property type="evidence" value="ECO:0007669"/>
    <property type="project" value="TreeGrafter"/>
</dbReference>
<dbReference type="GO" id="GO:0032040">
    <property type="term" value="C:small-subunit processome"/>
    <property type="evidence" value="ECO:0007669"/>
    <property type="project" value="TreeGrafter"/>
</dbReference>
<evidence type="ECO:0000313" key="5">
    <source>
        <dbReference type="EMBL" id="GMH53535.1"/>
    </source>
</evidence>
<evidence type="ECO:0000259" key="3">
    <source>
        <dbReference type="Pfam" id="PF17406"/>
    </source>
</evidence>
<dbReference type="Gene3D" id="3.30.70.3030">
    <property type="match status" value="1"/>
</dbReference>
<reference evidence="5" key="1">
    <citation type="submission" date="2022-07" db="EMBL/GenBank/DDBJ databases">
        <title>Genome analysis of Parmales, a sister group of diatoms, reveals the evolutionary specialization of diatoms from phago-mixotrophs to photoautotrophs.</title>
        <authorList>
            <person name="Ban H."/>
            <person name="Sato S."/>
            <person name="Yoshikawa S."/>
            <person name="Kazumasa Y."/>
            <person name="Nakamura Y."/>
            <person name="Ichinomiya M."/>
            <person name="Saitoh K."/>
            <person name="Sato N."/>
            <person name="Blanc-Mathieu R."/>
            <person name="Endo H."/>
            <person name="Kuwata A."/>
            <person name="Ogata H."/>
        </authorList>
    </citation>
    <scope>NUCLEOTIDE SEQUENCE</scope>
</reference>
<accession>A0A9W6ZNN1</accession>
<evidence type="ECO:0000256" key="1">
    <source>
        <dbReference type="RuleBase" id="RU364032"/>
    </source>
</evidence>